<dbReference type="EMBL" id="JOWA01000102">
    <property type="protein sequence ID" value="KEZ42085.1"/>
    <property type="molecule type" value="Genomic_DNA"/>
</dbReference>
<evidence type="ECO:0000256" key="4">
    <source>
        <dbReference type="ARBA" id="ARBA00029454"/>
    </source>
</evidence>
<dbReference type="Pfam" id="PF00550">
    <property type="entry name" value="PP-binding"/>
    <property type="match status" value="6"/>
</dbReference>
<sequence>MANSDDVVFGSTVSGRKAHVAHVEQMAAPTIATVPVRYKLDKGQTVNEYLQTARRQTTDMIPHEQMGLSRIAKLSPDCQRACGFHNLLVVQPNNNLDETPDSILGKWRDEGDNIHKFNAYPLMVELRLGAKEISCKASFDSRTITALDVARLLSRFDWVLQQLCRADVEMTLSDIDLVDTRDLDQIWAWNAVVPKASDLPITELFQRVVHAQPEATAVCAWDGQLTYGELDKLSTVVANYLVELGVVRNQFIPLCFPKSMWATVAMLGVVKSGAAFVLLDGSLPRQRVELIIARVKPTLVLASLDYERLARELRQNTAIVSSGFVAELGTRYEVACSVCIDMDSSVYAVFTSGTTGTPKGVVISHRSIAAAVHYQVPAFQYTSQSRIYDFSPYSFDAAILDAFLAFGAGGCLCLPSDDDRKNNLTRSIRALQANTVLLTPSVARLLTPSELPGVVVILGGEAISAKDIEPWWHNVFTVYGPSECTPVSLVNPNPLGTKHAARLGKGCGVNTWVVPPDNHDLLLPPGCVGELLLEGPLVDSGHYLRDLENTAEVFIETPKWLLRGHARVPGRRGRLYKTGDLVTYNEDGSLSFVGRKGLQVKIHGQRGELSEVENWVQDLVAFLQISDPNDQGRFQSQGTHRKRLREFGSSLSSQELAAMKTAGQGPKEQPTTQLERQMQTIWARVLQIDVDAIGLDDSLFKLGGDSIAAMKVVAEASRIRITLTVADIFQRQSLRAVAGACAGSSSSTFQGDPEAFSLLGMDVSARERLIQGTSEQYNIEQTSIKDIYPCTPLQEGLLSLTSKQQNGEYILQATLDIAKGICIHRLRNAWEQVYRAMDILRTRIIYQHNYGFLQLVVDDQISWIIPKSSLDDYLASDKREPMGIGQGLTRYALIEEQGEIRWLVWTAHHALYDGWTLPIILGAVSAAYNGASVEQQQSLQFRSFIKYIQSRAEDETVNYWRRTLAHGEHILFPSPLSPGDLTDSSVHQTTKHIFSVSKQPSRSSGITLSTLVRAAWALVLSRITNSNDVVFGVTVSGRNAPVEGIAEMAGPTIATVPVRINTQAQRDTTVFAFLQMIQHESVEMIPYEQTGLRNISKYSADCHQACRFHTLLLVQTQEEFAAGDVSLGTWRDLHRQQNSNTYSLLLEVCPGADGIVTVEANFNPRAIDRSMVRAALERLGWILSQLSQAGPQKLLTDLDICTAEDLNTIWEHSVTVPQAIERCVHVAIEDQARIRPNQIAVSAWDGNITYAKLDELSSAVARYLTGVYGKTTTVVLFFEKSMWTTVAMLAVMKMGAAFVLVDPTLPQQRIQSILKQLDATAIVSSAVNRELCASLVDTVITISPEFCESLISPPAGPLDKQHLPVVSPSSLLYIVFTSGSTGVPKGVMVTHRNVSTAIHYQTEKLGYSPKSRVYDFASYSFDVYICNVLTTLSVGGCFCVPNDADRKSRLQESLISFRANLVELTPSVAQVLDPAQLPDLETLVFGGEAVHIRHVLPWWGKVRVFNTYGPSECTSTSTINTSSDSAESATGVGHGVGVVTWISDPTNSDKLVAPGCIGELLLEGPLVGNGYVKEPEETAAAFIQDPKWLLQGTPSYPGRRGRIYKTGDLVRWDPRRGLTFIGRKDTQVKLRGQRVELGKVERRVAECLHGTGKDISEVQAVAEIVTPQEDESRAVLVVFLQQESSIVSSADMDIFAIPGDVESQLAAVLPQYMVPAFFISIPQLPMTQNGKMDRKKLREIGARISTEHIENTRGDIAKHRREPQSETEKALHQIWCRVLALEPSQIGLDDNFFRLGGDSISCMRVAAEAHTHRMQVTVADMFRYPKLSELANHSKGSTVTEVERLAPFSLVRGRADITSLVKDISLRLGVDESSIEDIYPCTPLQGGLLSLSSQEEGEYAMQFVLELSQEISLERFRDAWGHVVQALPILRTRIVQHDILGLLQVVLEEQIEWIEVANGHDGDLSGRSSRDSMSIGQRLTGYTLVANPSGIFTRFVWNIHHALYDGWSLGLILDLVTRAYTGQGREIDPPQFQLFIKYCQDKQGNQATADYWRDALSDCGATPFPALLGEDNNTPRTTAIFEDEFEYDHQNTRNPHVTPSTMVRAAWALILGCITSSDDVVFGATVFGRNAPIPDIGKMPAPTFATVPLRVQLDSNKLCCDYLQKVQNQATSMIPFEHMGLQRIAKLSDDCRRACMFQTLIVIQPQDDNTNTQSHTELGRWLDASKEQGPHTYPFTVEIFITAASIKTTAHFDPSAIQPWLVRALLRRVETVVYQLSSAGPSQCLSSINAMAQDDMDRIWGWNKVSPDPIDRCVHEMIEERVRTQPDLPAICAWDGSFTYSELDEKAIYLSKWLVANLDPISNTFIPLCFEKSKWTPVAMLAVMKAGAAFVLLDPSTPRARLQEISQQLGNSLVLCSASCQELSLLLGQRALTVDHAFFSEDLTNGNIHHAALPSGRPSDIIYLLFTSGSTGRPKGTIITHRRAATALVHQPAKFGFASESRLYDFSSYVFDAPIFNTLNMLESGGCLCIPSDGDRQTRLSQSFVSLQANTILLTPSVARILRPEKVPGLHTIIFVGEKLTVGDVEPWCTAGVRVINAYGPSETTPASIMASITNSVLAKQSHDAVILGKAVGQIAWIVDPGDHNRLLPPGCTGELVLEGPLVGQGYLDEPEKSAEVFISSPPWLLQFAPSDDDQLLREGRMYKTGDLVRYNDEDGNLVFLGRKDSQVKIHGQRVELGEVEARVQQAAAGVTRVAAELVTTDTPRECKLPTTALELVAFLEMGDAVGKDAQVELLGVEIIDQLNEHLPTHMVPSTFISLQFLPITATGKVDRRELRRIGSHLISQELAQSRLLAGKRQPTTELERQLQEIWAQVLNLDPKAVGVDDSFLKLGGDSITAMQVASSFRGVGITIRGADIIRQKTISNLVKATVVSKAAKRTPQNQKHGLATVGHHQPDEKGVLTQLGPIQRLYFAIQPDPTVCFDQCFLLELRRRVCPKTLNQALADIVKLHEALRWRFFMSETSNSWESYVTDEVLGSFYFSIEGPQSNSAEVDAISACRGRLNIQRGPLLSAVFFDGDDVDESKSQRLFISIHHLVVDLVSWRVILGQLEKLLDGQTTAVPSSVAFSYWTESQAQYAAKNLQQTSSSDYPTLGGDDSATFTSSSYWGIESASNQVGDTLVKEFVLDEVTSSAILGDCNITMSTRPQELIISALIFSFNKTFTDRPPPNIFTEGHGREAWTEEIDISSTVGWFSTLFPVRAQSYDADASLRNIIRETKDGLRTLARNGWSYFTGLCHTEPGAKLYAKNHSPFEVVFNFAGQYQQLERNDALFGMLNLPSGCEPSSSANTRRFSLFDVDSFVNRGHLTARVTYHKAMQHQPRILAWVGEYEATLKEVATTLPRWALDWTLADFPLAFKRYGDLDLFKAKWLVERGIKLADVEDVYPCSPVQQGILIAQAKDPRSYSTWFEINVRVGRKDSKPGVLDVPRLRTAWNAVVKRHGLLRALLVPQLPGSDGPMHVVLKNIELDTVLRTSKVTTANGWLQERRSVSQGNDQTAFAPRYCLSIHHPDAASACLRFEMNHVICDGFSLGLMEADLIRAYEDGGELPPGGSYSTFISYLAQQPRQAGIDFWQLQQLRMRQCNARTRPQARQQKTTRLLRGVGPDTCHNHTDGVGTGSGHKLASKAESVKEGQLTLEHGDHFDPTEYDVVVHMGDDSAQMKILLSFRPGCLSSADAVKLADRFSEAVFAIVSNPSVTLGGISLLGEEEAAQIWRWNSSALVPVERCVHHIVEDVVRAVPNAPAVHSWDGDLTYSEMSCNAETLSEALVAVGLRQGVMVPLCFEKSMWAPVAMLAVLKTGAAFVLLDSQLPVERLQTICRQVNTIDVILTSEKNVALGQKLARTVVQVSAATIADMGKEKKARNVKLERHLGRTRLAILQSAPSQSQPSSSAMFAVFTSGSTGTPKGAVLTHSNFASCLAYQTEKLGFHQESRVFDFASYAFDIAVHNPFAAFTTGGCLCIPSDEDRKSANIGKIMADMKVTIADLTPSVSRLIDPGIVPDLETLILAGEPVSVDDASRWWSTVNVVNAYGPAECNIVTVNADASTPSEATSIGKGLGVNTWIVDRNDTDKLLPPGCVGELLLEGPLVGQGYLNDPEKTAAAFIHDPVWLLKGTNHHAGRTGRLYKTGDLVRYGDLDGNLTFIGRKDGQVKIRGQRVELAEVEFHVKECIPGVTQVVAEVVVPPAKNNSSPGRPILAAFLQMNLDDDNYTDERSEIKVVPMTADLEQNLASRLPSYMIPGILFSCRQLRKTVTGKIDRRRLREIGASFTSEQLADAQTNGRPKRQPETDTQRKLQRAWAQVLGLSLSSIGLDDSFFHTGGDSIAAMKLAAEARDLGLNLAVTDIFMRPRLSEMCQGLSVLDEMIDDKIPRCDASVSVPLSLAQERLWFMQELHPNLNWYNMTSAIQLSGPLCLRALETAFSALRKRHESLRTTFSMEDGVSKQVVHPFVPEPLEVVHLASTADGRVDEEALRQALQQDQVVPFDLRAKAPCRIRIYRRGPLDHVLSLVIHHIIFDGWSANIICRELAIMYSRAKQGLDPLTSPELEALPIQYKDYSIWQIRQTAVEKQRHQLEYWVNQLASSRPAELLCDKPRPSALSGKAELQNFHIDGPLYGQLQEFCRCHGVTLHVVLLAAFQCTLYRLTGYGDTTIGVANARHRPELKNIIGFFVAVQCIRTKVDEEDSFINLVEQLQETTKASYANQDVPFDRIVSEFSKNRNRDLSRHPLVQIAFTVHSQIGAGTLSLDGIEAKPLPTTNTSRFDMEFHFFTEAEGVRGDLVYSTDLYYASTISNMLSIYRKVLGEVLNTPSETAISQLPLLTTERYSQLDKMGFANTHYSSYPSESSVVDIFRQEASRYPNRVAVKDPSSQLTYAQLDRASDRLSGWLLRQHGLEPGHLITVITSRSCLTVVAFLGILKANMAYLPFEATVPAGRIEGILGTLEPQRLVVLLGQGVPPLVLNPGAEVMFANISEILRLHVGEGPNRDGSTTEFAIPAGPSPTSLAHTMFTSGSTGKPKGVMIEHRSIVRLVKNSNVADALPSPVTMAHISTISFDAATWEIYAAPLNGGMVVCIDKDTLLDTSLLTQIFHDEGVNASFMTTAYMKECLSHEPCPVGALQVLHVGGERTEPEDLIAARKMVRHALIHVYGPTENTSFSTLWEVPAHNIQRDDTFTNGAPLGRAVSNSGAFVMDASQRLVPLGVVGELVVTGDGLARGYTDSARNANRLVNVTLGGETVRAYRTGDYARRRPHDGLIEFFGRADGQVKLRGNRIETGEIEHALLSHTRVQYAVAMVHKPEGQDGRIVAFVALHGHESNGRGSEPGIDSDDMVSLYEELTDALNRKLPAYMIPSSISVVDRMPMNVNGKADRQALQQGTSLHILPLQRDKKASKRVPSSETERKLAEIWGQVLNISLDIVGLDDSFFRLGGNSITAMKFVSYARKAGFNFTITEIFRFPKLGLLAESAEKAKIPHVNGRGNGNENRMIIKSLGSLDGPVNQSFAQARLWFLDQLYPGLTWYLMPFPMDIHGPLHTGALHAALMTLERRHETLRTIFSTSESGLSLQTVLAFQERELKMVDASSVEEVLKDLDQEHSVPFDLRVEPGWRFKLYHLGDDHHVLSIVMHHIISDGWSLNVLSKELETFYSAAVQGEDPLSQVLPIQYRDYSVWQNEQIGQYGFDQQLDYWASKLADSQPATFFCDKPRPATLAGNAQVEKIRISGELYRKLRKFCEQRDVTPFMVLLAAFRAAHFRLTGAEDVTIGTPNANRDRLKVENLIGFFVNIQCIRITVEAEESFENLVEQVRATVTSALDNQDVPFDHIVSRVLKSAKRDLSRHPLVQVVLAYHSQQEKQGLCFKDVEVEEISPPPSTRFDLELHFHQESDRLDGTLCYSSDLYSLPTIHNILSTFTTVLERVLQAPRVGIGALPLLTDEALAELKTFELTKIREVSYPRDTSVADVFRQQVACNPERVAVKDSSYQLTYRELDEFSDTIATWLLLRKPEMAAKTLVGVWAARSCQTIAAFLGILKANLAYIPLDPQSSIDVEFVHIQDIGKEEAVLRHKQRCGNIVELLAKRCSPSSSSLATVMFSGGSDPEGILIEHRNITQLVVSEASLARYITPAASIAHMSNIEFDVATTEIFSALLTGRTLVCIDSSVILDPRKLAEKFMQERVRSAVFSASLLKKCLLDDFSTAAICSIDTIYTTGEEVDPRDIALASSLGCRVVNCYRPTEHTPIATTYLIQTQGTFANGVPIGRPVANSNAFIVDGERRLVPLGVVGELAITGDSLAPGYADPVRSRGRFITTASSTGGTPAKAYLTGQYVRYRPIDGQLEFVKRVGKMPINDSGEIDHRALGRLRPTATPTDSMPPADTTSRQPVSQAQRDMQAIWGKVLGIDTFTIGLDDNFFELGGNSIGVMQLVAECRKAGVQISVADTFRSNSLEELATLAAPTSKSTGVPKDESVPFDAETKRSLIEEAYASGVDAIQPGNIEDILPLTNFQELCVETPDAYRQNRNYLRLFLGPEVDLRKLERACSAAIENIPLLRSCFLPLHGKHRQVVLEQNPTAQISTVDVDLAHFDKFFDEFCLRDIETLSATSLPFQFFIVRHGKAKGVTLITRISHCQYDGISLQSFLTALVQVYQTGSSAFGPNFSIFLSYASQQRSKSIAYWRDVLQGARLTQLSSSVHPETAALREEAKTIKLEAQVDISLLPANITAATLASSAWAVVLSRVTGSTDVVFRHLVSGRNAPIDGIETMAGPCFNYIPISSTIAHAGQAAQNSILLFNTKTSMKRLRLELPTPGPA</sequence>
<keyword evidence="8" id="KW-1185">Reference proteome</keyword>
<evidence type="ECO:0000256" key="1">
    <source>
        <dbReference type="ARBA" id="ARBA00022450"/>
    </source>
</evidence>
<dbReference type="RefSeq" id="XP_016641884.1">
    <property type="nucleotide sequence ID" value="XM_016788450.1"/>
</dbReference>
<dbReference type="NCBIfam" id="NF003417">
    <property type="entry name" value="PRK04813.1"/>
    <property type="match status" value="6"/>
</dbReference>
<dbReference type="Pfam" id="PF00501">
    <property type="entry name" value="AMP-binding"/>
    <property type="match status" value="6"/>
</dbReference>
<dbReference type="OMA" id="FCDKPRP"/>
<feature type="region of interest" description="Disordered" evidence="5">
    <location>
        <begin position="6406"/>
        <end position="6433"/>
    </location>
</feature>
<protein>
    <recommendedName>
        <fullName evidence="6">Carrier domain-containing protein</fullName>
    </recommendedName>
</protein>
<evidence type="ECO:0000259" key="6">
    <source>
        <dbReference type="PROSITE" id="PS50075"/>
    </source>
</evidence>
<keyword evidence="2" id="KW-0597">Phosphoprotein</keyword>
<dbReference type="SUPFAM" id="SSF47336">
    <property type="entry name" value="ACP-like"/>
    <property type="match status" value="6"/>
</dbReference>
<dbReference type="Pfam" id="PF00668">
    <property type="entry name" value="Condensation"/>
    <property type="match status" value="8"/>
</dbReference>
<name>A0A084G423_PSEDA</name>
<evidence type="ECO:0000313" key="8">
    <source>
        <dbReference type="Proteomes" id="UP000028545"/>
    </source>
</evidence>
<dbReference type="GO" id="GO:0016874">
    <property type="term" value="F:ligase activity"/>
    <property type="evidence" value="ECO:0007669"/>
    <property type="project" value="UniProtKB-KW"/>
</dbReference>
<dbReference type="GO" id="GO:0043041">
    <property type="term" value="P:amino acid activation for nonribosomal peptide biosynthetic process"/>
    <property type="evidence" value="ECO:0007669"/>
    <property type="project" value="TreeGrafter"/>
</dbReference>
<organism evidence="7 8">
    <name type="scientific">Pseudallescheria apiosperma</name>
    <name type="common">Scedosporium apiospermum</name>
    <dbReference type="NCBI Taxonomy" id="563466"/>
    <lineage>
        <taxon>Eukaryota</taxon>
        <taxon>Fungi</taxon>
        <taxon>Dikarya</taxon>
        <taxon>Ascomycota</taxon>
        <taxon>Pezizomycotina</taxon>
        <taxon>Sordariomycetes</taxon>
        <taxon>Hypocreomycetidae</taxon>
        <taxon>Microascales</taxon>
        <taxon>Microascaceae</taxon>
        <taxon>Scedosporium</taxon>
    </lineage>
</organism>
<dbReference type="InterPro" id="IPR000873">
    <property type="entry name" value="AMP-dep_synth/lig_dom"/>
</dbReference>
<dbReference type="GO" id="GO:0031177">
    <property type="term" value="F:phosphopantetheine binding"/>
    <property type="evidence" value="ECO:0007669"/>
    <property type="project" value="InterPro"/>
</dbReference>
<dbReference type="SUPFAM" id="SSF52777">
    <property type="entry name" value="CoA-dependent acyltransferases"/>
    <property type="match status" value="14"/>
</dbReference>
<dbReference type="Gene3D" id="3.30.559.10">
    <property type="entry name" value="Chloramphenicol acetyltransferase-like domain"/>
    <property type="match status" value="7"/>
</dbReference>
<dbReference type="InterPro" id="IPR042099">
    <property type="entry name" value="ANL_N_sf"/>
</dbReference>
<dbReference type="HOGENOM" id="CLU_223054_0_0_1"/>
<dbReference type="GeneID" id="27725389"/>
<dbReference type="Gene3D" id="1.10.1200.10">
    <property type="entry name" value="ACP-like"/>
    <property type="match status" value="6"/>
</dbReference>
<dbReference type="CDD" id="cd05930">
    <property type="entry name" value="A_NRPS"/>
    <property type="match status" value="1"/>
</dbReference>
<comment type="caution">
    <text evidence="7">The sequence shown here is derived from an EMBL/GenBank/DDBJ whole genome shotgun (WGS) entry which is preliminary data.</text>
</comment>
<reference evidence="7 8" key="1">
    <citation type="journal article" date="2014" name="Genome Announc.">
        <title>Draft genome sequence of the pathogenic fungus Scedosporium apiospermum.</title>
        <authorList>
            <person name="Vandeputte P."/>
            <person name="Ghamrawi S."/>
            <person name="Rechenmann M."/>
            <person name="Iltis A."/>
            <person name="Giraud S."/>
            <person name="Fleury M."/>
            <person name="Thornton C."/>
            <person name="Delhaes L."/>
            <person name="Meyer W."/>
            <person name="Papon N."/>
            <person name="Bouchara J.P."/>
        </authorList>
    </citation>
    <scope>NUCLEOTIDE SEQUENCE [LARGE SCALE GENOMIC DNA]</scope>
    <source>
        <strain evidence="7 8">IHEM 14462</strain>
    </source>
</reference>
<feature type="compositionally biased region" description="Polar residues" evidence="5">
    <location>
        <begin position="4329"/>
        <end position="4338"/>
    </location>
</feature>
<dbReference type="InterPro" id="IPR045851">
    <property type="entry name" value="AMP-bd_C_sf"/>
</dbReference>
<dbReference type="InterPro" id="IPR001242">
    <property type="entry name" value="Condensation_dom"/>
</dbReference>
<feature type="domain" description="Carrier" evidence="6">
    <location>
        <begin position="1762"/>
        <end position="1838"/>
    </location>
</feature>
<feature type="region of interest" description="Disordered" evidence="5">
    <location>
        <begin position="3660"/>
        <end position="3679"/>
    </location>
</feature>
<proteinExistence type="inferred from homology"/>
<dbReference type="PANTHER" id="PTHR45527:SF3">
    <property type="entry name" value="SIDEROPHORE SYNTHETASE (EUROFUNG)"/>
    <property type="match status" value="1"/>
</dbReference>
<dbReference type="Gene3D" id="3.30.300.30">
    <property type="match status" value="4"/>
</dbReference>
<dbReference type="VEuPathDB" id="FungiDB:SAPIO_CDS6317"/>
<dbReference type="InterPro" id="IPR020806">
    <property type="entry name" value="PKS_PP-bd"/>
</dbReference>
<dbReference type="CDD" id="cd19531">
    <property type="entry name" value="LCL_NRPS-like"/>
    <property type="match status" value="2"/>
</dbReference>
<dbReference type="GO" id="GO:0005737">
    <property type="term" value="C:cytoplasm"/>
    <property type="evidence" value="ECO:0007669"/>
    <property type="project" value="TreeGrafter"/>
</dbReference>
<dbReference type="InterPro" id="IPR025110">
    <property type="entry name" value="AMP-bd_C"/>
</dbReference>
<accession>A0A084G423</accession>
<dbReference type="InterPro" id="IPR006162">
    <property type="entry name" value="Ppantetheine_attach_site"/>
</dbReference>
<dbReference type="FunFam" id="1.10.1200.10:FF:000005">
    <property type="entry name" value="Nonribosomal peptide synthetase 1"/>
    <property type="match status" value="6"/>
</dbReference>
<feature type="region of interest" description="Disordered" evidence="5">
    <location>
        <begin position="4329"/>
        <end position="4349"/>
    </location>
</feature>
<dbReference type="Gene3D" id="3.40.50.12780">
    <property type="entry name" value="N-terminal domain of ligase-like"/>
    <property type="match status" value="6"/>
</dbReference>
<gene>
    <name evidence="7" type="ORF">SAPIO_CDS6317</name>
</gene>
<dbReference type="InterPro" id="IPR010071">
    <property type="entry name" value="AA_adenyl_dom"/>
</dbReference>
<feature type="domain" description="Carrier" evidence="6">
    <location>
        <begin position="5448"/>
        <end position="5524"/>
    </location>
</feature>
<dbReference type="InterPro" id="IPR036736">
    <property type="entry name" value="ACP-like_sf"/>
</dbReference>
<dbReference type="InterPro" id="IPR020845">
    <property type="entry name" value="AMP-binding_CS"/>
</dbReference>
<dbReference type="KEGG" id="sapo:SAPIO_CDS6317"/>
<dbReference type="PROSITE" id="PS00012">
    <property type="entry name" value="PHOSPHOPANTETHEINE"/>
    <property type="match status" value="4"/>
</dbReference>
<keyword evidence="1" id="KW-0596">Phosphopantetheine</keyword>
<feature type="domain" description="Carrier" evidence="6">
    <location>
        <begin position="2858"/>
        <end position="2934"/>
    </location>
</feature>
<dbReference type="NCBIfam" id="TIGR01733">
    <property type="entry name" value="AA-adenyl-dom"/>
    <property type="match status" value="3"/>
</dbReference>
<dbReference type="PANTHER" id="PTHR45527">
    <property type="entry name" value="NONRIBOSOMAL PEPTIDE SYNTHETASE"/>
    <property type="match status" value="1"/>
</dbReference>
<feature type="domain" description="Carrier" evidence="6">
    <location>
        <begin position="669"/>
        <end position="745"/>
    </location>
</feature>
<dbReference type="InterPro" id="IPR023213">
    <property type="entry name" value="CAT-like_dom_sf"/>
</dbReference>
<dbReference type="FunFam" id="3.30.559.30:FF:000003">
    <property type="entry name" value="Nonribosomal peptide synthase SidD"/>
    <property type="match status" value="2"/>
</dbReference>
<dbReference type="GO" id="GO:0044550">
    <property type="term" value="P:secondary metabolite biosynthetic process"/>
    <property type="evidence" value="ECO:0007669"/>
    <property type="project" value="TreeGrafter"/>
</dbReference>
<dbReference type="SMART" id="SM00823">
    <property type="entry name" value="PKS_PP"/>
    <property type="match status" value="6"/>
</dbReference>
<dbReference type="PROSITE" id="PS00455">
    <property type="entry name" value="AMP_BINDING"/>
    <property type="match status" value="2"/>
</dbReference>
<dbReference type="CDD" id="cd05918">
    <property type="entry name" value="A_NRPS_SidN3_like"/>
    <property type="match status" value="4"/>
</dbReference>
<evidence type="ECO:0000256" key="2">
    <source>
        <dbReference type="ARBA" id="ARBA00022553"/>
    </source>
</evidence>
<dbReference type="Gene3D" id="3.30.559.30">
    <property type="entry name" value="Nonribosomal peptide synthetase, condensation domain"/>
    <property type="match status" value="8"/>
</dbReference>
<dbReference type="OrthoDB" id="416786at2759"/>
<keyword evidence="3" id="KW-0436">Ligase</keyword>
<dbReference type="FunFam" id="3.30.559.30:FF:000002">
    <property type="entry name" value="Nonribosomal peptide synthase Pes1"/>
    <property type="match status" value="1"/>
</dbReference>
<dbReference type="Pfam" id="PF13193">
    <property type="entry name" value="AMP-binding_C"/>
    <property type="match status" value="1"/>
</dbReference>
<evidence type="ECO:0000256" key="3">
    <source>
        <dbReference type="ARBA" id="ARBA00022598"/>
    </source>
</evidence>
<dbReference type="FunFam" id="3.30.300.30:FF:000015">
    <property type="entry name" value="Nonribosomal peptide synthase SidD"/>
    <property type="match status" value="4"/>
</dbReference>
<evidence type="ECO:0000256" key="5">
    <source>
        <dbReference type="SAM" id="MobiDB-lite"/>
    </source>
</evidence>
<dbReference type="InterPro" id="IPR009081">
    <property type="entry name" value="PP-bd_ACP"/>
</dbReference>
<comment type="similarity">
    <text evidence="4">Belongs to the NRP synthetase family.</text>
</comment>
<feature type="domain" description="Carrier" evidence="6">
    <location>
        <begin position="4343"/>
        <end position="4419"/>
    </location>
</feature>
<feature type="compositionally biased region" description="Polar residues" evidence="5">
    <location>
        <begin position="6413"/>
        <end position="6433"/>
    </location>
</feature>
<dbReference type="CDD" id="cd19545">
    <property type="entry name" value="FUM14_C_NRPS-like"/>
    <property type="match status" value="2"/>
</dbReference>
<dbReference type="Proteomes" id="UP000028545">
    <property type="component" value="Unassembled WGS sequence"/>
</dbReference>
<feature type="domain" description="Carrier" evidence="6">
    <location>
        <begin position="6428"/>
        <end position="6504"/>
    </location>
</feature>
<dbReference type="PROSITE" id="PS50075">
    <property type="entry name" value="CARRIER"/>
    <property type="match status" value="6"/>
</dbReference>
<dbReference type="SUPFAM" id="SSF56801">
    <property type="entry name" value="Acetyl-CoA synthetase-like"/>
    <property type="match status" value="6"/>
</dbReference>
<evidence type="ECO:0000313" key="7">
    <source>
        <dbReference type="EMBL" id="KEZ42085.1"/>
    </source>
</evidence>